<dbReference type="InterPro" id="IPR020904">
    <property type="entry name" value="Sc_DH/Rdtase_CS"/>
</dbReference>
<evidence type="ECO:0000256" key="2">
    <source>
        <dbReference type="ARBA" id="ARBA00022857"/>
    </source>
</evidence>
<dbReference type="SUPFAM" id="SSF51735">
    <property type="entry name" value="NAD(P)-binding Rossmann-fold domains"/>
    <property type="match status" value="1"/>
</dbReference>
<dbReference type="PANTHER" id="PTHR43008">
    <property type="entry name" value="BENZIL REDUCTASE"/>
    <property type="match status" value="1"/>
</dbReference>
<dbReference type="PANTHER" id="PTHR43008:SF9">
    <property type="entry name" value="OXIDOREDUCTASE"/>
    <property type="match status" value="1"/>
</dbReference>
<keyword evidence="2" id="KW-0521">NADP</keyword>
<protein>
    <recommendedName>
        <fullName evidence="4">Ketoreductase domain-containing protein</fullName>
    </recommendedName>
</protein>
<keyword evidence="6" id="KW-1185">Reference proteome</keyword>
<evidence type="ECO:0000313" key="5">
    <source>
        <dbReference type="EMBL" id="RAO72937.1"/>
    </source>
</evidence>
<dbReference type="InterPro" id="IPR002347">
    <property type="entry name" value="SDR_fam"/>
</dbReference>
<comment type="similarity">
    <text evidence="1">Belongs to the short-chain dehydrogenases/reductases (SDR) family.</text>
</comment>
<dbReference type="OrthoDB" id="1669814at2759"/>
<accession>A0A364LAW3</accession>
<dbReference type="Gene3D" id="3.40.50.720">
    <property type="entry name" value="NAD(P)-binding Rossmann-like Domain"/>
    <property type="match status" value="1"/>
</dbReference>
<dbReference type="Pfam" id="PF13561">
    <property type="entry name" value="adh_short_C2"/>
    <property type="match status" value="1"/>
</dbReference>
<dbReference type="GeneID" id="63798163"/>
<name>A0A364LAW3_TALAM</name>
<feature type="domain" description="Ketoreductase" evidence="4">
    <location>
        <begin position="37"/>
        <end position="232"/>
    </location>
</feature>
<dbReference type="GO" id="GO:0050664">
    <property type="term" value="F:oxidoreductase activity, acting on NAD(P)H, oxygen as acceptor"/>
    <property type="evidence" value="ECO:0007669"/>
    <property type="project" value="TreeGrafter"/>
</dbReference>
<dbReference type="Proteomes" id="UP000249363">
    <property type="component" value="Unassembled WGS sequence"/>
</dbReference>
<reference evidence="5 6" key="1">
    <citation type="journal article" date="2017" name="Biotechnol. Biofuels">
        <title>Differential beta-glucosidase expression as a function of carbon source availability in Talaromyces amestolkiae: a genomic and proteomic approach.</title>
        <authorList>
            <person name="de Eugenio L.I."/>
            <person name="Mendez-Liter J.A."/>
            <person name="Nieto-Dominguez M."/>
            <person name="Alonso L."/>
            <person name="Gil-Munoz J."/>
            <person name="Barriuso J."/>
            <person name="Prieto A."/>
            <person name="Martinez M.J."/>
        </authorList>
    </citation>
    <scope>NUCLEOTIDE SEQUENCE [LARGE SCALE GENOMIC DNA]</scope>
    <source>
        <strain evidence="5 6">CIB</strain>
    </source>
</reference>
<proteinExistence type="inferred from homology"/>
<organism evidence="5 6">
    <name type="scientific">Talaromyces amestolkiae</name>
    <dbReference type="NCBI Taxonomy" id="1196081"/>
    <lineage>
        <taxon>Eukaryota</taxon>
        <taxon>Fungi</taxon>
        <taxon>Dikarya</taxon>
        <taxon>Ascomycota</taxon>
        <taxon>Pezizomycotina</taxon>
        <taxon>Eurotiomycetes</taxon>
        <taxon>Eurotiomycetidae</taxon>
        <taxon>Eurotiales</taxon>
        <taxon>Trichocomaceae</taxon>
        <taxon>Talaromyces</taxon>
        <taxon>Talaromyces sect. Talaromyces</taxon>
    </lineage>
</organism>
<dbReference type="PRINTS" id="PR00081">
    <property type="entry name" value="GDHRDH"/>
</dbReference>
<evidence type="ECO:0000313" key="6">
    <source>
        <dbReference type="Proteomes" id="UP000249363"/>
    </source>
</evidence>
<keyword evidence="3" id="KW-0560">Oxidoreductase</keyword>
<dbReference type="EMBL" id="MIKG01000021">
    <property type="protein sequence ID" value="RAO72937.1"/>
    <property type="molecule type" value="Genomic_DNA"/>
</dbReference>
<dbReference type="InterPro" id="IPR057326">
    <property type="entry name" value="KR_dom"/>
</dbReference>
<dbReference type="PROSITE" id="PS00061">
    <property type="entry name" value="ADH_SHORT"/>
    <property type="match status" value="1"/>
</dbReference>
<dbReference type="InterPro" id="IPR036291">
    <property type="entry name" value="NAD(P)-bd_dom_sf"/>
</dbReference>
<gene>
    <name evidence="5" type="ORF">BHQ10_008949</name>
</gene>
<dbReference type="FunFam" id="3.40.50.720:FF:000245">
    <property type="entry name" value="Short chain dehydrogenase, putative"/>
    <property type="match status" value="1"/>
</dbReference>
<dbReference type="AlphaFoldDB" id="A0A364LAW3"/>
<evidence type="ECO:0000256" key="3">
    <source>
        <dbReference type="ARBA" id="ARBA00023002"/>
    </source>
</evidence>
<dbReference type="STRING" id="1196081.A0A364LAW3"/>
<dbReference type="RefSeq" id="XP_040737451.1">
    <property type="nucleotide sequence ID" value="XM_040881810.1"/>
</dbReference>
<comment type="caution">
    <text evidence="5">The sequence shown here is derived from an EMBL/GenBank/DDBJ whole genome shotgun (WGS) entry which is preliminary data.</text>
</comment>
<dbReference type="SMART" id="SM00822">
    <property type="entry name" value="PKS_KR"/>
    <property type="match status" value="1"/>
</dbReference>
<sequence>MSPVLLEDPQTNTAPTAEAKTQYGQDTVPNLLSLRGKTIAITGGARGLGMAVAYAVVESGGHVACLDLLPVPSEPEWSDLQKLCKIHNLTATYATCDVTSEIEMEEVINAIEEKANANGAPFYGMVACAGIQQKVPALEYNSQDFERILRVNVTGSFVTAKWTARKLVEKKRPGSIVLVASMSGDIANRGLTCSAYNTSKSAVHQMCRSLAQEWGQYGIRINTLSPGYIRTDMTNQLLAAEPEVEKIFMAGALLGRLSTPEEFKAPTVFLLSEGSSFMTGADLRVDGGHCASA</sequence>
<evidence type="ECO:0000256" key="1">
    <source>
        <dbReference type="ARBA" id="ARBA00006484"/>
    </source>
</evidence>
<evidence type="ECO:0000259" key="4">
    <source>
        <dbReference type="SMART" id="SM00822"/>
    </source>
</evidence>
<dbReference type="GO" id="GO:0016616">
    <property type="term" value="F:oxidoreductase activity, acting on the CH-OH group of donors, NAD or NADP as acceptor"/>
    <property type="evidence" value="ECO:0007669"/>
    <property type="project" value="UniProtKB-ARBA"/>
</dbReference>